<dbReference type="Proteomes" id="UP000032946">
    <property type="component" value="Chromosome"/>
</dbReference>
<reference evidence="1 2" key="1">
    <citation type="submission" date="2014-02" db="EMBL/GenBank/DDBJ databases">
        <authorList>
            <person name="Genoscope - CEA"/>
        </authorList>
    </citation>
    <scope>NUCLEOTIDE SEQUENCE [LARGE SCALE GENOMIC DNA]</scope>
    <source>
        <strain evidence="1 2">PCC 8005</strain>
    </source>
</reference>
<organism evidence="1 2">
    <name type="scientific">Limnospira indica PCC 8005</name>
    <dbReference type="NCBI Taxonomy" id="376219"/>
    <lineage>
        <taxon>Bacteria</taxon>
        <taxon>Bacillati</taxon>
        <taxon>Cyanobacteriota</taxon>
        <taxon>Cyanophyceae</taxon>
        <taxon>Oscillatoriophycideae</taxon>
        <taxon>Oscillatoriales</taxon>
        <taxon>Sirenicapillariaceae</taxon>
        <taxon>Limnospira</taxon>
    </lineage>
</organism>
<keyword evidence="2" id="KW-1185">Reference proteome</keyword>
<proteinExistence type="predicted"/>
<protein>
    <submittedName>
        <fullName evidence="1">Uncharacterized protein</fullName>
    </submittedName>
</protein>
<evidence type="ECO:0000313" key="1">
    <source>
        <dbReference type="EMBL" id="CDM94049.1"/>
    </source>
</evidence>
<dbReference type="EMBL" id="FO818640">
    <property type="protein sequence ID" value="CDM94049.1"/>
    <property type="molecule type" value="Genomic_DNA"/>
</dbReference>
<accession>A0A9P1KEG5</accession>
<name>A0A9P1KEG5_9CYAN</name>
<gene>
    <name evidence="1" type="ORF">ARTHRO_11723</name>
</gene>
<sequence length="54" mass="6020">MLKSGSETDNHDTESLIPFRVLCPYSADPVVIGDYSMAKDEPIANLNTSSRRYN</sequence>
<evidence type="ECO:0000313" key="2">
    <source>
        <dbReference type="Proteomes" id="UP000032946"/>
    </source>
</evidence>
<dbReference type="AlphaFoldDB" id="A0A9P1KEG5"/>